<organism evidence="1 2">
    <name type="scientific">Pseudocercospora fijiensis (strain CIRAD86)</name>
    <name type="common">Black leaf streak disease fungus</name>
    <name type="synonym">Mycosphaerella fijiensis</name>
    <dbReference type="NCBI Taxonomy" id="383855"/>
    <lineage>
        <taxon>Eukaryota</taxon>
        <taxon>Fungi</taxon>
        <taxon>Dikarya</taxon>
        <taxon>Ascomycota</taxon>
        <taxon>Pezizomycotina</taxon>
        <taxon>Dothideomycetes</taxon>
        <taxon>Dothideomycetidae</taxon>
        <taxon>Mycosphaerellales</taxon>
        <taxon>Mycosphaerellaceae</taxon>
        <taxon>Pseudocercospora</taxon>
    </lineage>
</organism>
<reference evidence="1 2" key="1">
    <citation type="journal article" date="2012" name="PLoS Pathog.">
        <title>Diverse lifestyles and strategies of plant pathogenesis encoded in the genomes of eighteen Dothideomycetes fungi.</title>
        <authorList>
            <person name="Ohm R.A."/>
            <person name="Feau N."/>
            <person name="Henrissat B."/>
            <person name="Schoch C.L."/>
            <person name="Horwitz B.A."/>
            <person name="Barry K.W."/>
            <person name="Condon B.J."/>
            <person name="Copeland A.C."/>
            <person name="Dhillon B."/>
            <person name="Glaser F."/>
            <person name="Hesse C.N."/>
            <person name="Kosti I."/>
            <person name="LaButti K."/>
            <person name="Lindquist E.A."/>
            <person name="Lucas S."/>
            <person name="Salamov A.A."/>
            <person name="Bradshaw R.E."/>
            <person name="Ciuffetti L."/>
            <person name="Hamelin R.C."/>
            <person name="Kema G.H.J."/>
            <person name="Lawrence C."/>
            <person name="Scott J.A."/>
            <person name="Spatafora J.W."/>
            <person name="Turgeon B.G."/>
            <person name="de Wit P.J.G.M."/>
            <person name="Zhong S."/>
            <person name="Goodwin S.B."/>
            <person name="Grigoriev I.V."/>
        </authorList>
    </citation>
    <scope>NUCLEOTIDE SEQUENCE [LARGE SCALE GENOMIC DNA]</scope>
    <source>
        <strain evidence="1 2">CIRAD86</strain>
    </source>
</reference>
<evidence type="ECO:0000313" key="2">
    <source>
        <dbReference type="Proteomes" id="UP000016932"/>
    </source>
</evidence>
<dbReference type="VEuPathDB" id="FungiDB:MYCFIDRAFT_173685"/>
<dbReference type="RefSeq" id="XP_007925353.1">
    <property type="nucleotide sequence ID" value="XM_007927162.1"/>
</dbReference>
<dbReference type="GeneID" id="19333037"/>
<proteinExistence type="predicted"/>
<evidence type="ECO:0000313" key="1">
    <source>
        <dbReference type="EMBL" id="EME84755.1"/>
    </source>
</evidence>
<accession>M2Z4P6</accession>
<dbReference type="Proteomes" id="UP000016932">
    <property type="component" value="Unassembled WGS sequence"/>
</dbReference>
<keyword evidence="2" id="KW-1185">Reference proteome</keyword>
<dbReference type="AlphaFoldDB" id="M2Z4P6"/>
<dbReference type="KEGG" id="pfj:MYCFIDRAFT_173685"/>
<protein>
    <submittedName>
        <fullName evidence="1">Uncharacterized protein</fullName>
    </submittedName>
</protein>
<dbReference type="HOGENOM" id="CLU_2387113_0_0_1"/>
<gene>
    <name evidence="1" type="ORF">MYCFIDRAFT_173685</name>
</gene>
<dbReference type="EMBL" id="KB446557">
    <property type="protein sequence ID" value="EME84755.1"/>
    <property type="molecule type" value="Genomic_DNA"/>
</dbReference>
<sequence length="94" mass="10243">MRVAPLSVRFAQAPHMGDLHKTQAPTIWRLNFAGKRTSYRSRTLVEHGSLDGLSGADAVYFDKLALSASAMCVRVGIAYLSVLIGMLNQRGPII</sequence>
<name>M2Z4P6_PSEFD</name>